<reference evidence="3 4" key="1">
    <citation type="journal article" date="2016" name="Genome Announc.">
        <title>Genome Sequence of Madurella mycetomatis mm55, Isolated from a Human Mycetoma Case in Sudan.</title>
        <authorList>
            <person name="Smit S."/>
            <person name="Derks M.F."/>
            <person name="Bervoets S."/>
            <person name="Fahal A."/>
            <person name="van Leeuwen W."/>
            <person name="van Belkum A."/>
            <person name="van de Sande W.W."/>
        </authorList>
    </citation>
    <scope>NUCLEOTIDE SEQUENCE [LARGE SCALE GENOMIC DNA]</scope>
    <source>
        <strain evidence="4">mm55</strain>
    </source>
</reference>
<feature type="signal peptide" evidence="2">
    <location>
        <begin position="1"/>
        <end position="20"/>
    </location>
</feature>
<name>A0A175W6K3_9PEZI</name>
<organism evidence="3 4">
    <name type="scientific">Madurella mycetomatis</name>
    <dbReference type="NCBI Taxonomy" id="100816"/>
    <lineage>
        <taxon>Eukaryota</taxon>
        <taxon>Fungi</taxon>
        <taxon>Dikarya</taxon>
        <taxon>Ascomycota</taxon>
        <taxon>Pezizomycotina</taxon>
        <taxon>Sordariomycetes</taxon>
        <taxon>Sordariomycetidae</taxon>
        <taxon>Sordariales</taxon>
        <taxon>Sordariales incertae sedis</taxon>
        <taxon>Madurella</taxon>
    </lineage>
</organism>
<keyword evidence="4" id="KW-1185">Reference proteome</keyword>
<dbReference type="InterPro" id="IPR025649">
    <property type="entry name" value="DUF4360"/>
</dbReference>
<feature type="chain" id="PRO_5008043659" evidence="2">
    <location>
        <begin position="21"/>
        <end position="250"/>
    </location>
</feature>
<evidence type="ECO:0000313" key="3">
    <source>
        <dbReference type="EMBL" id="KXX79182.1"/>
    </source>
</evidence>
<dbReference type="Proteomes" id="UP000078237">
    <property type="component" value="Unassembled WGS sequence"/>
</dbReference>
<dbReference type="VEuPathDB" id="FungiDB:MMYC01_204841"/>
<protein>
    <submittedName>
        <fullName evidence="3">Uncharacterized protein</fullName>
    </submittedName>
</protein>
<dbReference type="EMBL" id="LCTW02000095">
    <property type="protein sequence ID" value="KXX79182.1"/>
    <property type="molecule type" value="Genomic_DNA"/>
</dbReference>
<evidence type="ECO:0000256" key="1">
    <source>
        <dbReference type="SAM" id="MobiDB-lite"/>
    </source>
</evidence>
<proteinExistence type="predicted"/>
<evidence type="ECO:0000313" key="4">
    <source>
        <dbReference type="Proteomes" id="UP000078237"/>
    </source>
</evidence>
<comment type="caution">
    <text evidence="3">The sequence shown here is derived from an EMBL/GenBank/DDBJ whole genome shotgun (WGS) entry which is preliminary data.</text>
</comment>
<feature type="region of interest" description="Disordered" evidence="1">
    <location>
        <begin position="143"/>
        <end position="163"/>
    </location>
</feature>
<dbReference type="Pfam" id="PF14273">
    <property type="entry name" value="DUF4360"/>
    <property type="match status" value="1"/>
</dbReference>
<sequence length="250" mass="26827">MRFLSLTLSGLGLIATGAKAAPQSWIPPEQLEALCRANERDYTGPPMPRILKPTFSGTGCPAGGKIRHNYMGKWKCSHDYDVQLLIPDLDVSAEPGSNAKADCTITFFVDKLEPGWQVSLWDGILDVDAEIGRGSELKMRGSAKWEGLDKGTQGGSRSGFNPTDTPVVKYNKWAATINFGTGPTDPFSPCADANGEVGNLTLTYSLEADARFSSGPAAMKAGSWTDKGSGVPVQIENAATLNLKWLIREC</sequence>
<dbReference type="OrthoDB" id="4566401at2759"/>
<keyword evidence="2" id="KW-0732">Signal</keyword>
<gene>
    <name evidence="3" type="ORF">MMYC01_204841</name>
</gene>
<dbReference type="AlphaFoldDB" id="A0A175W6K3"/>
<accession>A0A175W6K3</accession>
<evidence type="ECO:0000256" key="2">
    <source>
        <dbReference type="SAM" id="SignalP"/>
    </source>
</evidence>